<evidence type="ECO:0000256" key="1">
    <source>
        <dbReference type="ARBA" id="ARBA00023002"/>
    </source>
</evidence>
<dbReference type="AlphaFoldDB" id="A0A7I9WKN0"/>
<dbReference type="SUPFAM" id="SSF54427">
    <property type="entry name" value="NTF2-like"/>
    <property type="match status" value="1"/>
</dbReference>
<dbReference type="RefSeq" id="WP_193488941.1">
    <property type="nucleotide sequence ID" value="NZ_BAAAMC010000024.1"/>
</dbReference>
<dbReference type="InterPro" id="IPR036188">
    <property type="entry name" value="FAD/NAD-bd_sf"/>
</dbReference>
<reference evidence="3 4" key="1">
    <citation type="journal article" date="2019" name="Emerg. Microbes Infect.">
        <title>Comprehensive subspecies identification of 175 nontuberculous mycobacteria species based on 7547 genomic profiles.</title>
        <authorList>
            <person name="Matsumoto Y."/>
            <person name="Kinjo T."/>
            <person name="Motooka D."/>
            <person name="Nabeya D."/>
            <person name="Jung N."/>
            <person name="Uechi K."/>
            <person name="Horii T."/>
            <person name="Iida T."/>
            <person name="Fujita J."/>
            <person name="Nakamura S."/>
        </authorList>
    </citation>
    <scope>NUCLEOTIDE SEQUENCE [LARGE SCALE GENOMIC DNA]</scope>
    <source>
        <strain evidence="3 4">JCM 13392</strain>
    </source>
</reference>
<dbReference type="SUPFAM" id="SSF51905">
    <property type="entry name" value="FAD/NAD(P)-binding domain"/>
    <property type="match status" value="1"/>
</dbReference>
<accession>A0A7I9WKN0</accession>
<evidence type="ECO:0000256" key="2">
    <source>
        <dbReference type="SAM" id="MobiDB-lite"/>
    </source>
</evidence>
<name>A0A7I9WKN0_9MYCO</name>
<dbReference type="EMBL" id="BLKT01000003">
    <property type="protein sequence ID" value="GFG57908.1"/>
    <property type="molecule type" value="Genomic_DNA"/>
</dbReference>
<proteinExistence type="predicted"/>
<protein>
    <submittedName>
        <fullName evidence="3">FAD-dependent oxidoreductase</fullName>
    </submittedName>
</protein>
<dbReference type="Proteomes" id="UP000465241">
    <property type="component" value="Unassembled WGS sequence"/>
</dbReference>
<dbReference type="GO" id="GO:0050660">
    <property type="term" value="F:flavin adenine dinucleotide binding"/>
    <property type="evidence" value="ECO:0007669"/>
    <property type="project" value="TreeGrafter"/>
</dbReference>
<dbReference type="InterPro" id="IPR032710">
    <property type="entry name" value="NTF2-like_dom_sf"/>
</dbReference>
<keyword evidence="4" id="KW-1185">Reference proteome</keyword>
<organism evidence="3 4">
    <name type="scientific">Mycolicibacterium murale</name>
    <dbReference type="NCBI Taxonomy" id="182220"/>
    <lineage>
        <taxon>Bacteria</taxon>
        <taxon>Bacillati</taxon>
        <taxon>Actinomycetota</taxon>
        <taxon>Actinomycetes</taxon>
        <taxon>Mycobacteriales</taxon>
        <taxon>Mycobacteriaceae</taxon>
        <taxon>Mycolicibacterium</taxon>
    </lineage>
</organism>
<gene>
    <name evidence="3" type="ORF">MMUR_20440</name>
</gene>
<dbReference type="InterPro" id="IPR050982">
    <property type="entry name" value="Auxin_biosynth/cation_transpt"/>
</dbReference>
<dbReference type="Gene3D" id="3.10.450.50">
    <property type="match status" value="1"/>
</dbReference>
<dbReference type="PANTHER" id="PTHR43539:SF68">
    <property type="entry name" value="FLAVIN-BINDING MONOOXYGENASE-LIKE PROTEIN (AFU_ORTHOLOGUE AFUA_4G09220)"/>
    <property type="match status" value="1"/>
</dbReference>
<dbReference type="GO" id="GO:0004497">
    <property type="term" value="F:monooxygenase activity"/>
    <property type="evidence" value="ECO:0007669"/>
    <property type="project" value="TreeGrafter"/>
</dbReference>
<evidence type="ECO:0000313" key="4">
    <source>
        <dbReference type="Proteomes" id="UP000465241"/>
    </source>
</evidence>
<feature type="region of interest" description="Disordered" evidence="2">
    <location>
        <begin position="132"/>
        <end position="162"/>
    </location>
</feature>
<feature type="region of interest" description="Disordered" evidence="2">
    <location>
        <begin position="301"/>
        <end position="331"/>
    </location>
</feature>
<feature type="compositionally biased region" description="Basic and acidic residues" evidence="2">
    <location>
        <begin position="147"/>
        <end position="161"/>
    </location>
</feature>
<keyword evidence="1" id="KW-0560">Oxidoreductase</keyword>
<sequence>MTTTLEPSVDLSPQQRVDAWLADFEAALAVRDVPRAAAKFATDSFWRDLVAFTWNIKTVEGRDGVADLLTERLADTDPSGFHTREAPVQDGDVTSAFIEFETGVGRGIGHLRLKGDEAWTFLTALQELKGHEERKGPSRVMGAVHGSDPDPRSWAEKKAEEDASLGRTVQPYILVVGGGQGGIALGARLRQLGVPALVVDKHDRPGDQWRKRYKSLCLHDPVWYDHLPYLPFPQNWPVFAPKDKIGDWLEFYTRVMEVPYWSRTSCTSARYDGERWTVEVDRDGEKLTLHPTHLVLATGMSGKPSIPTLPGQDEFAGEQHHSSAHPGPDRYAGKKVVVIGSNNSAHDICKALVENGIDTTMVQRSSTHIVRSDSLMEIGLGDLYSERALAAGMTTEKADLTFASLPYRIMHEFQIPLYDQMRERDKDFYDRLTAAGFELDWGDDGSGLFMKYLRRGSGYYIDVGACDLVADGTIKLAHGQVSHLTSDSVVLADGTVLPADVVVYATGYGSMNGWAADLIGQDVADKVGKVWGLGSDTTKDPGPWEGEQRNMWKPTQQENLWFHGGNLHQSRHYSLYLALQLKARYEGIPTPVYGLQEVHHLS</sequence>
<dbReference type="PANTHER" id="PTHR43539">
    <property type="entry name" value="FLAVIN-BINDING MONOOXYGENASE-LIKE PROTEIN (AFU_ORTHOLOGUE AFUA_4G09220)"/>
    <property type="match status" value="1"/>
</dbReference>
<feature type="compositionally biased region" description="Basic and acidic residues" evidence="2">
    <location>
        <begin position="317"/>
        <end position="331"/>
    </location>
</feature>
<comment type="caution">
    <text evidence="3">The sequence shown here is derived from an EMBL/GenBank/DDBJ whole genome shotgun (WGS) entry which is preliminary data.</text>
</comment>
<dbReference type="Pfam" id="PF13738">
    <property type="entry name" value="Pyr_redox_3"/>
    <property type="match status" value="1"/>
</dbReference>
<dbReference type="Gene3D" id="3.50.50.60">
    <property type="entry name" value="FAD/NAD(P)-binding domain"/>
    <property type="match status" value="2"/>
</dbReference>
<evidence type="ECO:0000313" key="3">
    <source>
        <dbReference type="EMBL" id="GFG57908.1"/>
    </source>
</evidence>
<dbReference type="PRINTS" id="PR00411">
    <property type="entry name" value="PNDRDTASEI"/>
</dbReference>